<dbReference type="InterPro" id="IPR027417">
    <property type="entry name" value="P-loop_NTPase"/>
</dbReference>
<comment type="subcellular location">
    <subcellularLocation>
        <location evidence="7">Cytoplasm</location>
    </subcellularLocation>
</comment>
<keyword evidence="4 7" id="KW-0418">Kinase</keyword>
<keyword evidence="5 7" id="KW-0067">ATP-binding</keyword>
<evidence type="ECO:0000256" key="1">
    <source>
        <dbReference type="ARBA" id="ARBA00022605"/>
    </source>
</evidence>
<keyword evidence="2 7" id="KW-0808">Transferase</keyword>
<dbReference type="STRING" id="555500.I215_13068"/>
<dbReference type="PATRIC" id="fig|555500.3.peg.2695"/>
<feature type="binding site" evidence="7">
    <location>
        <position position="31"/>
    </location>
    <ligand>
        <name>substrate</name>
    </ligand>
</feature>
<evidence type="ECO:0000256" key="3">
    <source>
        <dbReference type="ARBA" id="ARBA00022741"/>
    </source>
</evidence>
<dbReference type="Proteomes" id="UP000007364">
    <property type="component" value="Unassembled WGS sequence"/>
</dbReference>
<dbReference type="InterPro" id="IPR000623">
    <property type="entry name" value="Shikimate_kinase/TSH1"/>
</dbReference>
<evidence type="ECO:0000256" key="6">
    <source>
        <dbReference type="ARBA" id="ARBA00023141"/>
    </source>
</evidence>
<comment type="subunit">
    <text evidence="7">Monomer.</text>
</comment>
<dbReference type="InterPro" id="IPR031322">
    <property type="entry name" value="Shikimate/glucono_kinase"/>
</dbReference>
<feature type="binding site" evidence="7">
    <location>
        <position position="118"/>
    </location>
    <ligand>
        <name>ATP</name>
        <dbReference type="ChEBI" id="CHEBI:30616"/>
    </ligand>
</feature>
<dbReference type="RefSeq" id="WP_008992452.1">
    <property type="nucleotide sequence ID" value="NZ_AMSG01000025.1"/>
</dbReference>
<keyword evidence="7" id="KW-0963">Cytoplasm</keyword>
<dbReference type="EMBL" id="AMSG01000025">
    <property type="protein sequence ID" value="EKF54281.1"/>
    <property type="molecule type" value="Genomic_DNA"/>
</dbReference>
<dbReference type="UniPathway" id="UPA00053">
    <property type="reaction ID" value="UER00088"/>
</dbReference>
<keyword evidence="6 7" id="KW-0057">Aromatic amino acid biosynthesis</keyword>
<feature type="binding site" evidence="7">
    <location>
        <position position="156"/>
    </location>
    <ligand>
        <name>ATP</name>
        <dbReference type="ChEBI" id="CHEBI:30616"/>
    </ligand>
</feature>
<dbReference type="GO" id="GO:0009073">
    <property type="term" value="P:aromatic amino acid family biosynthetic process"/>
    <property type="evidence" value="ECO:0007669"/>
    <property type="project" value="UniProtKB-KW"/>
</dbReference>
<keyword evidence="7" id="KW-0460">Magnesium</keyword>
<proteinExistence type="inferred from homology"/>
<dbReference type="Gene3D" id="3.40.50.300">
    <property type="entry name" value="P-loop containing nucleotide triphosphate hydrolases"/>
    <property type="match status" value="1"/>
</dbReference>
<feature type="binding site" evidence="7">
    <location>
        <position position="13"/>
    </location>
    <ligand>
        <name>Mg(2+)</name>
        <dbReference type="ChEBI" id="CHEBI:18420"/>
    </ligand>
</feature>
<evidence type="ECO:0000313" key="8">
    <source>
        <dbReference type="EMBL" id="EKF54281.1"/>
    </source>
</evidence>
<dbReference type="GO" id="GO:0000287">
    <property type="term" value="F:magnesium ion binding"/>
    <property type="evidence" value="ECO:0007669"/>
    <property type="project" value="UniProtKB-UniRule"/>
</dbReference>
<dbReference type="GO" id="GO:0005524">
    <property type="term" value="F:ATP binding"/>
    <property type="evidence" value="ECO:0007669"/>
    <property type="project" value="UniProtKB-UniRule"/>
</dbReference>
<comment type="similarity">
    <text evidence="7">Belongs to the shikimate kinase family.</text>
</comment>
<keyword evidence="9" id="KW-1185">Reference proteome</keyword>
<comment type="cofactor">
    <cofactor evidence="7">
        <name>Mg(2+)</name>
        <dbReference type="ChEBI" id="CHEBI:18420"/>
    </cofactor>
    <text evidence="7">Binds 1 Mg(2+) ion per subunit.</text>
</comment>
<dbReference type="PRINTS" id="PR01100">
    <property type="entry name" value="SHIKIMTKNASE"/>
</dbReference>
<evidence type="ECO:0000256" key="7">
    <source>
        <dbReference type="HAMAP-Rule" id="MF_00109"/>
    </source>
</evidence>
<dbReference type="GO" id="GO:0008652">
    <property type="term" value="P:amino acid biosynthetic process"/>
    <property type="evidence" value="ECO:0007669"/>
    <property type="project" value="UniProtKB-KW"/>
</dbReference>
<comment type="catalytic activity">
    <reaction evidence="7">
        <text>shikimate + ATP = 3-phosphoshikimate + ADP + H(+)</text>
        <dbReference type="Rhea" id="RHEA:13121"/>
        <dbReference type="ChEBI" id="CHEBI:15378"/>
        <dbReference type="ChEBI" id="CHEBI:30616"/>
        <dbReference type="ChEBI" id="CHEBI:36208"/>
        <dbReference type="ChEBI" id="CHEBI:145989"/>
        <dbReference type="ChEBI" id="CHEBI:456216"/>
        <dbReference type="EC" id="2.7.1.71"/>
    </reaction>
</comment>
<comment type="function">
    <text evidence="7">Catalyzes the specific phosphorylation of the 3-hydroxyl group of shikimic acid using ATP as a cosubstrate.</text>
</comment>
<keyword evidence="7" id="KW-0479">Metal-binding</keyword>
<feature type="binding site" evidence="7">
    <location>
        <position position="55"/>
    </location>
    <ligand>
        <name>substrate</name>
    </ligand>
</feature>
<feature type="binding site" evidence="7">
    <location>
        <position position="140"/>
    </location>
    <ligand>
        <name>substrate</name>
    </ligand>
</feature>
<evidence type="ECO:0000256" key="2">
    <source>
        <dbReference type="ARBA" id="ARBA00022679"/>
    </source>
</evidence>
<reference evidence="8 9" key="1">
    <citation type="journal article" date="2012" name="J. Bacteriol.">
        <title>Genome Sequence of Galbibacter marinum Type Strain ck-I2-15.</title>
        <authorList>
            <person name="Lai Q."/>
            <person name="Li C."/>
            <person name="Shao Z."/>
        </authorList>
    </citation>
    <scope>NUCLEOTIDE SEQUENCE [LARGE SCALE GENOMIC DNA]</scope>
    <source>
        <strain evidence="9">ck-I2-15</strain>
    </source>
</reference>
<name>K2Q0C5_9FLAO</name>
<organism evidence="8 9">
    <name type="scientific">Galbibacter marinus</name>
    <dbReference type="NCBI Taxonomy" id="555500"/>
    <lineage>
        <taxon>Bacteria</taxon>
        <taxon>Pseudomonadati</taxon>
        <taxon>Bacteroidota</taxon>
        <taxon>Flavobacteriia</taxon>
        <taxon>Flavobacteriales</taxon>
        <taxon>Flavobacteriaceae</taxon>
        <taxon>Galbibacter</taxon>
    </lineage>
</organism>
<dbReference type="EC" id="2.7.1.71" evidence="7"/>
<dbReference type="AlphaFoldDB" id="K2Q0C5"/>
<comment type="pathway">
    <text evidence="7">Metabolic intermediate biosynthesis; chorismate biosynthesis; chorismate from D-erythrose 4-phosphate and phosphoenolpyruvate: step 5/7.</text>
</comment>
<comment type="caution">
    <text evidence="8">The sequence shown here is derived from an EMBL/GenBank/DDBJ whole genome shotgun (WGS) entry which is preliminary data.</text>
</comment>
<feature type="binding site" evidence="7">
    <location>
        <begin position="9"/>
        <end position="14"/>
    </location>
    <ligand>
        <name>ATP</name>
        <dbReference type="ChEBI" id="CHEBI:30616"/>
    </ligand>
</feature>
<keyword evidence="3 7" id="KW-0547">Nucleotide-binding</keyword>
<keyword evidence="1 7" id="KW-0028">Amino-acid biosynthesis</keyword>
<dbReference type="GO" id="GO:0004765">
    <property type="term" value="F:shikimate kinase activity"/>
    <property type="evidence" value="ECO:0007669"/>
    <property type="project" value="UniProtKB-UniRule"/>
</dbReference>
<evidence type="ECO:0000313" key="9">
    <source>
        <dbReference type="Proteomes" id="UP000007364"/>
    </source>
</evidence>
<protein>
    <recommendedName>
        <fullName evidence="7">Shikimate kinase</fullName>
        <shortName evidence="7">SK</shortName>
        <ecNumber evidence="7">2.7.1.71</ecNumber>
    </recommendedName>
</protein>
<gene>
    <name evidence="7" type="primary">aroK</name>
    <name evidence="8" type="ORF">I215_13068</name>
</gene>
<evidence type="ECO:0000256" key="4">
    <source>
        <dbReference type="ARBA" id="ARBA00022777"/>
    </source>
</evidence>
<dbReference type="SUPFAM" id="SSF52540">
    <property type="entry name" value="P-loop containing nucleoside triphosphate hydrolases"/>
    <property type="match status" value="1"/>
</dbReference>
<dbReference type="PANTHER" id="PTHR21087:SF16">
    <property type="entry name" value="SHIKIMATE KINASE 1, CHLOROPLASTIC"/>
    <property type="match status" value="1"/>
</dbReference>
<dbReference type="Pfam" id="PF01202">
    <property type="entry name" value="SKI"/>
    <property type="match status" value="1"/>
</dbReference>
<dbReference type="PANTHER" id="PTHR21087">
    <property type="entry name" value="SHIKIMATE KINASE"/>
    <property type="match status" value="1"/>
</dbReference>
<dbReference type="eggNOG" id="COG0703">
    <property type="taxonomic scope" value="Bacteria"/>
</dbReference>
<accession>K2Q0C5</accession>
<dbReference type="HAMAP" id="MF_00109">
    <property type="entry name" value="Shikimate_kinase"/>
    <property type="match status" value="1"/>
</dbReference>
<dbReference type="GO" id="GO:0009423">
    <property type="term" value="P:chorismate biosynthetic process"/>
    <property type="evidence" value="ECO:0007669"/>
    <property type="project" value="UniProtKB-UniRule"/>
</dbReference>
<feature type="binding site" evidence="7">
    <location>
        <position position="78"/>
    </location>
    <ligand>
        <name>substrate</name>
    </ligand>
</feature>
<dbReference type="CDD" id="cd00464">
    <property type="entry name" value="SK"/>
    <property type="match status" value="1"/>
</dbReference>
<dbReference type="GO" id="GO:0005829">
    <property type="term" value="C:cytosol"/>
    <property type="evidence" value="ECO:0007669"/>
    <property type="project" value="TreeGrafter"/>
</dbReference>
<evidence type="ECO:0000256" key="5">
    <source>
        <dbReference type="ARBA" id="ARBA00022840"/>
    </source>
</evidence>
<sequence length="170" mass="19367">MIVLIGYMGSGKSTVGKVLANQLKKDFIDFDQYIEAKEQLSIPEIFKQKGEVYFRKKESHYLGELLKGNSNAVVSLGGGTPCFGDNMQTIIEATPNVFYLKLSVDKLIERLQPEKSYRPLIKDIADEDLSDFIRKHLFERNFYYLQAHHILNVTEQSAEQCAGEVIEKLS</sequence>